<name>A0A090BWG0_9ENTR</name>
<dbReference type="KEGG" id="sbw:TGUWTKB_3000"/>
<dbReference type="SUPFAM" id="SSF53790">
    <property type="entry name" value="Tetrapyrrole methylase"/>
    <property type="match status" value="1"/>
</dbReference>
<dbReference type="Pfam" id="PF10414">
    <property type="entry name" value="CysG_dimeriser"/>
    <property type="match status" value="1"/>
</dbReference>
<dbReference type="InterPro" id="IPR000878">
    <property type="entry name" value="4pyrrol_Mease"/>
</dbReference>
<dbReference type="InterPro" id="IPR037115">
    <property type="entry name" value="Sirohaem_synt_dimer_dom_sf"/>
</dbReference>
<dbReference type="InterPro" id="IPR006367">
    <property type="entry name" value="Sirohaem_synthase_N"/>
</dbReference>
<dbReference type="PANTHER" id="PTHR35330:SF1">
    <property type="entry name" value="SIROHEME BIOSYNTHESIS PROTEIN MET8"/>
    <property type="match status" value="1"/>
</dbReference>
<organism evidence="10 11">
    <name type="scientific">Candidatus Tachikawaea gelatinosa</name>
    <dbReference type="NCBI Taxonomy" id="1410383"/>
    <lineage>
        <taxon>Bacteria</taxon>
        <taxon>Pseudomonadati</taxon>
        <taxon>Pseudomonadota</taxon>
        <taxon>Gammaproteobacteria</taxon>
        <taxon>Enterobacterales</taxon>
        <taxon>Enterobacteriaceae</taxon>
        <taxon>Candidatus Tachikawaea</taxon>
    </lineage>
</organism>
<dbReference type="PANTHER" id="PTHR35330">
    <property type="entry name" value="SIROHEME BIOSYNTHESIS PROTEIN MET8"/>
    <property type="match status" value="1"/>
</dbReference>
<dbReference type="Proteomes" id="UP000031627">
    <property type="component" value="Chromosome"/>
</dbReference>
<dbReference type="InterPro" id="IPR019478">
    <property type="entry name" value="Sirohaem_synthase_dimer_dom"/>
</dbReference>
<dbReference type="GO" id="GO:0043115">
    <property type="term" value="F:precorrin-2 dehydrogenase activity"/>
    <property type="evidence" value="ECO:0007669"/>
    <property type="project" value="UniProtKB-EC"/>
</dbReference>
<dbReference type="GO" id="GO:0051287">
    <property type="term" value="F:NAD binding"/>
    <property type="evidence" value="ECO:0007669"/>
    <property type="project" value="InterPro"/>
</dbReference>
<keyword evidence="4" id="KW-0520">NAD</keyword>
<dbReference type="UniPathway" id="UPA00262">
    <property type="reaction ID" value="UER00222"/>
</dbReference>
<keyword evidence="11" id="KW-1185">Reference proteome</keyword>
<dbReference type="GO" id="GO:0051266">
    <property type="term" value="F:sirohydrochlorin ferrochelatase activity"/>
    <property type="evidence" value="ECO:0007669"/>
    <property type="project" value="InterPro"/>
</dbReference>
<dbReference type="Pfam" id="PF14824">
    <property type="entry name" value="Sirohm_synth_M"/>
    <property type="match status" value="1"/>
</dbReference>
<dbReference type="SUPFAM" id="SSF51735">
    <property type="entry name" value="NAD(P)-binding Rossmann-fold domains"/>
    <property type="match status" value="1"/>
</dbReference>
<proteinExistence type="predicted"/>
<dbReference type="Gene3D" id="3.40.1010.10">
    <property type="entry name" value="Cobalt-precorrin-4 Transmethylase, Domain 1"/>
    <property type="match status" value="1"/>
</dbReference>
<dbReference type="GO" id="GO:0004851">
    <property type="term" value="F:uroporphyrin-III C-methyltransferase activity"/>
    <property type="evidence" value="ECO:0007669"/>
    <property type="project" value="InterPro"/>
</dbReference>
<dbReference type="Gene3D" id="1.10.8.210">
    <property type="entry name" value="Sirohaem synthase, dimerisation domain"/>
    <property type="match status" value="1"/>
</dbReference>
<dbReference type="InterPro" id="IPR028161">
    <property type="entry name" value="Met8-like"/>
</dbReference>
<dbReference type="AlphaFoldDB" id="A0A090BWG0"/>
<evidence type="ECO:0000256" key="4">
    <source>
        <dbReference type="ARBA" id="ARBA00023027"/>
    </source>
</evidence>
<dbReference type="NCBIfam" id="TIGR01470">
    <property type="entry name" value="cysG_Nterm"/>
    <property type="match status" value="1"/>
</dbReference>
<dbReference type="EC" id="1.3.1.76" evidence="2"/>
<feature type="domain" description="Tetrapyrrole methylase" evidence="7">
    <location>
        <begin position="225"/>
        <end position="349"/>
    </location>
</feature>
<evidence type="ECO:0000313" key="10">
    <source>
        <dbReference type="EMBL" id="BAP58541.1"/>
    </source>
</evidence>
<feature type="domain" description="Siroheme synthase central" evidence="9">
    <location>
        <begin position="121"/>
        <end position="145"/>
    </location>
</feature>
<gene>
    <name evidence="10" type="primary">cysG</name>
    <name evidence="10" type="ORF">TGUWTKB_3000</name>
</gene>
<dbReference type="InterPro" id="IPR014777">
    <property type="entry name" value="4pyrrole_Mease_sub1"/>
</dbReference>
<dbReference type="STRING" id="1410383.TGUWTKB_3000"/>
<dbReference type="InterPro" id="IPR012409">
    <property type="entry name" value="Sirohaem_synth"/>
</dbReference>
<dbReference type="InterPro" id="IPR035996">
    <property type="entry name" value="4pyrrol_Methylase_sf"/>
</dbReference>
<dbReference type="Pfam" id="PF00590">
    <property type="entry name" value="TP_methylase"/>
    <property type="match status" value="1"/>
</dbReference>
<evidence type="ECO:0000259" key="9">
    <source>
        <dbReference type="Pfam" id="PF14824"/>
    </source>
</evidence>
<protein>
    <recommendedName>
        <fullName evidence="2">precorrin-2 dehydrogenase</fullName>
        <ecNumber evidence="2">1.3.1.76</ecNumber>
    </recommendedName>
</protein>
<reference evidence="11" key="1">
    <citation type="submission" date="2013-11" db="EMBL/GenBank/DDBJ databases">
        <title>Symbiont-containing voluminous jelly as an extraordinary maternal gift for overwintering insect nymphs.</title>
        <authorList>
            <person name="Kaiwa N."/>
            <person name="Hosokawa T."/>
            <person name="Nikoh N."/>
            <person name="Meng X.Y."/>
            <person name="Tanahashi M."/>
            <person name="Moriyama M."/>
            <person name="Maeda T."/>
            <person name="Yamaguchi K."/>
            <person name="Shigenobu S."/>
            <person name="Ito M."/>
            <person name="Fukatsu T."/>
        </authorList>
    </citation>
    <scope>NUCLEOTIDE SEQUENCE [LARGE SCALE GENOMIC DNA]</scope>
    <source>
        <strain evidence="11">UwTKB</strain>
    </source>
</reference>
<dbReference type="OrthoDB" id="9815856at2"/>
<dbReference type="PIRSF" id="PIRSF036426">
    <property type="entry name" value="Sirohaem_synth"/>
    <property type="match status" value="1"/>
</dbReference>
<evidence type="ECO:0000259" key="7">
    <source>
        <dbReference type="Pfam" id="PF00590"/>
    </source>
</evidence>
<dbReference type="GO" id="GO:0019354">
    <property type="term" value="P:siroheme biosynthetic process"/>
    <property type="evidence" value="ECO:0007669"/>
    <property type="project" value="UniProtKB-UniPathway"/>
</dbReference>
<dbReference type="HOGENOM" id="CLU_011276_2_1_6"/>
<comment type="pathway">
    <text evidence="1">Porphyrin-containing compound metabolism; siroheme biosynthesis; sirohydrochlorin from precorrin-2: step 1/1.</text>
</comment>
<dbReference type="Gene3D" id="3.40.50.720">
    <property type="entry name" value="NAD(P)-binding Rossmann-like Domain"/>
    <property type="match status" value="1"/>
</dbReference>
<evidence type="ECO:0000256" key="2">
    <source>
        <dbReference type="ARBA" id="ARBA00012400"/>
    </source>
</evidence>
<dbReference type="EMBL" id="AP014521">
    <property type="protein sequence ID" value="BAP58541.1"/>
    <property type="molecule type" value="Genomic_DNA"/>
</dbReference>
<sequence length="469" mass="54611">MKYFPLFIALKKCPILVVGGGKIATRKIKLLLDFGAQIQVVSNTLCQELKELNEQKKIFWISKNFHKSQLKKVFLVIAATNNNILNETVFKNANESYRLVNVVDDKKKCSIIFSSIIDRYPLIIAISSNGIVPILTRLLREKIESLISFNIGKLITIIQKWKTRINQKFKNIFYRRRFFEEILNGNFSSLIKNGNIKEAENLLSKEIKNKKVYKGAVIILESTQGSKNLLTLRGLQALQEADIVLYDSVIDKELLNLIRRDAQIISVNFHKLDCFYYKKNIDDRLIKLAQQNKRVVRLIFGNFIISIENFYLNFNQLKKSNIFFEFIPGVSIFNKYITSSLLHIALTNRYFKNDFLFINNDHNNFYLSSYFKNKTLIIPNVNKKNIFVIIHTLISVGYNFKKENFILINSISMKQIIFLKNLKNLKKISSFLSKPIFLIVGKIINNKKNVQYLQKVYNPSINFSLVQLN</sequence>
<accession>A0A090BWG0</accession>
<keyword evidence="5" id="KW-0627">Porphyrin biosynthesis</keyword>
<reference evidence="10 11" key="2">
    <citation type="journal article" date="2014" name="Curr. Biol.">
        <title>Symbiont-Supplemented Maternal Investment Underpinning Host's Ecological Adaptation.</title>
        <authorList>
            <person name="Kaiwa N."/>
            <person name="Hosokawa T."/>
            <person name="Nikoh N."/>
            <person name="Tanahashi M."/>
            <person name="Moriyama M."/>
            <person name="Meng X.Y."/>
            <person name="Maeda T."/>
            <person name="Yamaguchi K."/>
            <person name="Shigenobu S."/>
            <person name="Ito M."/>
            <person name="Fukatsu T."/>
        </authorList>
    </citation>
    <scope>NUCLEOTIDE SEQUENCE [LARGE SCALE GENOMIC DNA]</scope>
    <source>
        <strain evidence="10 11">UwTKB</strain>
    </source>
</reference>
<evidence type="ECO:0000256" key="6">
    <source>
        <dbReference type="ARBA" id="ARBA00047561"/>
    </source>
</evidence>
<dbReference type="SUPFAM" id="SSF75615">
    <property type="entry name" value="Siroheme synthase middle domains-like"/>
    <property type="match status" value="1"/>
</dbReference>
<dbReference type="Gene3D" id="3.30.160.110">
    <property type="entry name" value="Siroheme synthase, domain 2"/>
    <property type="match status" value="1"/>
</dbReference>
<evidence type="ECO:0000256" key="5">
    <source>
        <dbReference type="ARBA" id="ARBA00023244"/>
    </source>
</evidence>
<evidence type="ECO:0000256" key="1">
    <source>
        <dbReference type="ARBA" id="ARBA00005010"/>
    </source>
</evidence>
<feature type="domain" description="Sirohaem synthase dimerisation" evidence="8">
    <location>
        <begin position="150"/>
        <end position="206"/>
    </location>
</feature>
<evidence type="ECO:0000313" key="11">
    <source>
        <dbReference type="Proteomes" id="UP000031627"/>
    </source>
</evidence>
<dbReference type="InterPro" id="IPR036291">
    <property type="entry name" value="NAD(P)-bd_dom_sf"/>
</dbReference>
<comment type="catalytic activity">
    <reaction evidence="6">
        <text>precorrin-2 + NAD(+) = sirohydrochlorin + NADH + 2 H(+)</text>
        <dbReference type="Rhea" id="RHEA:15613"/>
        <dbReference type="ChEBI" id="CHEBI:15378"/>
        <dbReference type="ChEBI" id="CHEBI:57540"/>
        <dbReference type="ChEBI" id="CHEBI:57945"/>
        <dbReference type="ChEBI" id="CHEBI:58351"/>
        <dbReference type="ChEBI" id="CHEBI:58827"/>
        <dbReference type="EC" id="1.3.1.76"/>
    </reaction>
</comment>
<dbReference type="Pfam" id="PF13241">
    <property type="entry name" value="NAD_binding_7"/>
    <property type="match status" value="1"/>
</dbReference>
<keyword evidence="3" id="KW-0560">Oxidoreductase</keyword>
<dbReference type="GO" id="GO:0009236">
    <property type="term" value="P:cobalamin biosynthetic process"/>
    <property type="evidence" value="ECO:0007669"/>
    <property type="project" value="InterPro"/>
</dbReference>
<dbReference type="RefSeq" id="WP_052459544.1">
    <property type="nucleotide sequence ID" value="NZ_AP014521.1"/>
</dbReference>
<dbReference type="InterPro" id="IPR028281">
    <property type="entry name" value="Sirohaem_synthase_central"/>
</dbReference>
<evidence type="ECO:0000259" key="8">
    <source>
        <dbReference type="Pfam" id="PF10414"/>
    </source>
</evidence>
<evidence type="ECO:0000256" key="3">
    <source>
        <dbReference type="ARBA" id="ARBA00023002"/>
    </source>
</evidence>